<protein>
    <submittedName>
        <fullName evidence="1">Uncharacterized protein</fullName>
    </submittedName>
</protein>
<reference evidence="1 2" key="1">
    <citation type="submission" date="2024-04" db="EMBL/GenBank/DDBJ databases">
        <authorList>
            <person name="Fracassetti M."/>
        </authorList>
    </citation>
    <scope>NUCLEOTIDE SEQUENCE [LARGE SCALE GENOMIC DNA]</scope>
</reference>
<name>A0AAV2G513_9ROSI</name>
<evidence type="ECO:0000313" key="2">
    <source>
        <dbReference type="Proteomes" id="UP001497516"/>
    </source>
</evidence>
<sequence>MAIGFKFYGESHTIIFDLDKGLFWGTNSEAAQLERNGFVASEKIVWDYLTEHGVNSKIKSVKLVEPKFPKNRMANDCYSLLRRFTEAVVEENVGAEDYRNFLVKYCGVEIH</sequence>
<organism evidence="1 2">
    <name type="scientific">Linum trigynum</name>
    <dbReference type="NCBI Taxonomy" id="586398"/>
    <lineage>
        <taxon>Eukaryota</taxon>
        <taxon>Viridiplantae</taxon>
        <taxon>Streptophyta</taxon>
        <taxon>Embryophyta</taxon>
        <taxon>Tracheophyta</taxon>
        <taxon>Spermatophyta</taxon>
        <taxon>Magnoliopsida</taxon>
        <taxon>eudicotyledons</taxon>
        <taxon>Gunneridae</taxon>
        <taxon>Pentapetalae</taxon>
        <taxon>rosids</taxon>
        <taxon>fabids</taxon>
        <taxon>Malpighiales</taxon>
        <taxon>Linaceae</taxon>
        <taxon>Linum</taxon>
    </lineage>
</organism>
<dbReference type="EMBL" id="OZ034821">
    <property type="protein sequence ID" value="CAL1404968.1"/>
    <property type="molecule type" value="Genomic_DNA"/>
</dbReference>
<dbReference type="Proteomes" id="UP001497516">
    <property type="component" value="Chromosome 8"/>
</dbReference>
<evidence type="ECO:0000313" key="1">
    <source>
        <dbReference type="EMBL" id="CAL1404968.1"/>
    </source>
</evidence>
<gene>
    <name evidence="1" type="ORF">LTRI10_LOCUS44781</name>
</gene>
<proteinExistence type="predicted"/>
<dbReference type="AlphaFoldDB" id="A0AAV2G513"/>
<keyword evidence="2" id="KW-1185">Reference proteome</keyword>
<accession>A0AAV2G513</accession>